<dbReference type="InterPro" id="IPR007815">
    <property type="entry name" value="Emycin_Estase"/>
</dbReference>
<gene>
    <name evidence="1" type="ORF">GGQ61_004149</name>
</gene>
<evidence type="ECO:0000313" key="1">
    <source>
        <dbReference type="EMBL" id="MBB3893405.1"/>
    </source>
</evidence>
<accession>A0A840A352</accession>
<dbReference type="PANTHER" id="PTHR31299:SF0">
    <property type="entry name" value="ESTERASE, PUTATIVE (AFU_ORTHOLOGUE AFUA_1G05850)-RELATED"/>
    <property type="match status" value="1"/>
</dbReference>
<dbReference type="PANTHER" id="PTHR31299">
    <property type="entry name" value="ESTERASE, PUTATIVE (AFU_ORTHOLOGUE AFUA_1G05850)-RELATED"/>
    <property type="match status" value="1"/>
</dbReference>
<dbReference type="GO" id="GO:0046677">
    <property type="term" value="P:response to antibiotic"/>
    <property type="evidence" value="ECO:0007669"/>
    <property type="project" value="InterPro"/>
</dbReference>
<dbReference type="Gene3D" id="3.30.1870.10">
    <property type="entry name" value="EreA-like, domain 2"/>
    <property type="match status" value="1"/>
</dbReference>
<dbReference type="AlphaFoldDB" id="A0A840A352"/>
<dbReference type="InterPro" id="IPR052036">
    <property type="entry name" value="Hydrolase/PRTase-associated"/>
</dbReference>
<dbReference type="Gene3D" id="1.20.1440.30">
    <property type="entry name" value="Biosynthetic Protein domain"/>
    <property type="match status" value="1"/>
</dbReference>
<proteinExistence type="predicted"/>
<protein>
    <submittedName>
        <fullName evidence="1">Erythromycin esterase-like protein</fullName>
    </submittedName>
</protein>
<sequence length="434" mass="48211">MTHADAALDLSAKVREAARPLPDYDDPAFGAAFDSFGDARIVLLGECTHGTSEFYRARAAISRRLIERHGFRIVALEADWPDVADLDRFVRNRGVWGQQDSFLRFPRWMWRNAEFHGFLRDLRAWNLPREPDDRAELRGLDVYSLTESAAHVIDYLDRVDPAAAAQARHRYGCLSPFFEHPSHYGAAARLGAADCEDAVVGQLASMVQKRFAYSAMDGHDYLDAEQNARVVAAAETYYRAMYRSSVESWNRRDGHMFATLLRLMESRGSDSKAIVWAHNSHIGDAAATAMGASGEFNIGQLCKEAFGTRCVSIGFSTDRGSVLAADEWGLEPRAMSIVPARPESWEHVFNAGGRPRALIDWRANSDLAQSLSKPRLERAIGVIYRPDTELQSHYFHASLSGQFDALVWIAETSALSPLPGIAAEGAPDIYPFGL</sequence>
<keyword evidence="2" id="KW-1185">Reference proteome</keyword>
<evidence type="ECO:0000313" key="2">
    <source>
        <dbReference type="Proteomes" id="UP000530564"/>
    </source>
</evidence>
<dbReference type="SUPFAM" id="SSF159501">
    <property type="entry name" value="EreA/ChaN-like"/>
    <property type="match status" value="1"/>
</dbReference>
<dbReference type="InterPro" id="IPR014622">
    <property type="entry name" value="UCP036794_erythomycin"/>
</dbReference>
<comment type="caution">
    <text evidence="1">The sequence shown here is derived from an EMBL/GenBank/DDBJ whole genome shotgun (WGS) entry which is preliminary data.</text>
</comment>
<dbReference type="PIRSF" id="PIRSF036794">
    <property type="entry name" value="UCP_erythr_ester"/>
    <property type="match status" value="1"/>
</dbReference>
<dbReference type="Gene3D" id="3.40.1660.10">
    <property type="entry name" value="EreA-like (biosynthetic domain)"/>
    <property type="match status" value="1"/>
</dbReference>
<dbReference type="RefSeq" id="WP_183776914.1">
    <property type="nucleotide sequence ID" value="NZ_JACIDK010000010.1"/>
</dbReference>
<dbReference type="Proteomes" id="UP000530564">
    <property type="component" value="Unassembled WGS sequence"/>
</dbReference>
<dbReference type="EMBL" id="JACIDK010000010">
    <property type="protein sequence ID" value="MBB3893405.1"/>
    <property type="molecule type" value="Genomic_DNA"/>
</dbReference>
<organism evidence="1 2">
    <name type="scientific">Phenylobacterium haematophilum</name>
    <dbReference type="NCBI Taxonomy" id="98513"/>
    <lineage>
        <taxon>Bacteria</taxon>
        <taxon>Pseudomonadati</taxon>
        <taxon>Pseudomonadota</taxon>
        <taxon>Alphaproteobacteria</taxon>
        <taxon>Caulobacterales</taxon>
        <taxon>Caulobacteraceae</taxon>
        <taxon>Phenylobacterium</taxon>
    </lineage>
</organism>
<reference evidence="1 2" key="1">
    <citation type="submission" date="2020-08" db="EMBL/GenBank/DDBJ databases">
        <title>Genomic Encyclopedia of Type Strains, Phase IV (KMG-IV): sequencing the most valuable type-strain genomes for metagenomic binning, comparative biology and taxonomic classification.</title>
        <authorList>
            <person name="Goeker M."/>
        </authorList>
    </citation>
    <scope>NUCLEOTIDE SEQUENCE [LARGE SCALE GENOMIC DNA]</scope>
    <source>
        <strain evidence="1 2">DSM 21793</strain>
    </source>
</reference>
<dbReference type="CDD" id="cd14728">
    <property type="entry name" value="Ere-like"/>
    <property type="match status" value="1"/>
</dbReference>
<dbReference type="Pfam" id="PF05139">
    <property type="entry name" value="Erythro_esteras"/>
    <property type="match status" value="1"/>
</dbReference>
<name>A0A840A352_9CAUL</name>